<dbReference type="InterPro" id="IPR056165">
    <property type="entry name" value="Beta-prop_ELP1_2nd"/>
</dbReference>
<keyword evidence="18" id="KW-1185">Reference proteome</keyword>
<keyword evidence="7" id="KW-0819">tRNA processing</keyword>
<dbReference type="InterPro" id="IPR006677">
    <property type="entry name" value="tRNA_intron_Endonuc_cat-like"/>
</dbReference>
<feature type="domain" description="ELP1 alpha-solenoid" evidence="15">
    <location>
        <begin position="709"/>
        <end position="860"/>
    </location>
</feature>
<evidence type="ECO:0000256" key="5">
    <source>
        <dbReference type="ARBA" id="ARBA00012573"/>
    </source>
</evidence>
<dbReference type="Pfam" id="PF23925">
    <property type="entry name" value="A-sol_ELP1"/>
    <property type="match status" value="2"/>
</dbReference>
<dbReference type="Gene3D" id="2.130.10.10">
    <property type="entry name" value="YVTN repeat-like/Quinoprotein amine dehydrogenase"/>
    <property type="match status" value="1"/>
</dbReference>
<dbReference type="InterPro" id="IPR015943">
    <property type="entry name" value="WD40/YVTN_repeat-like_dom_sf"/>
</dbReference>
<dbReference type="InterPro" id="IPR056167">
    <property type="entry name" value="A-sol_ELP1"/>
</dbReference>
<dbReference type="EC" id="4.6.1.16" evidence="5"/>
<dbReference type="Pfam" id="PF23936">
    <property type="entry name" value="HB_ELP1"/>
    <property type="match status" value="1"/>
</dbReference>
<comment type="catalytic activity">
    <reaction evidence="9">
        <text>pretRNA = a 3'-half-tRNA molecule with a 5'-OH end + a 5'-half-tRNA molecule with a 2',3'-cyclic phosphate end + an intron with a 2',3'-cyclic phosphate and a 5'-hydroxyl terminus.</text>
        <dbReference type="EC" id="4.6.1.16"/>
    </reaction>
</comment>
<feature type="domain" description="ELP1 alpha-solenoid" evidence="15">
    <location>
        <begin position="908"/>
        <end position="961"/>
    </location>
</feature>
<feature type="domain" description="ELP1 first N-terminal beta-propeller" evidence="12">
    <location>
        <begin position="37"/>
        <end position="123"/>
    </location>
</feature>
<dbReference type="InterPro" id="IPR006849">
    <property type="entry name" value="Elp1"/>
</dbReference>
<comment type="similarity">
    <text evidence="3">Belongs to the ELP1/IKA1 family.</text>
</comment>
<dbReference type="SUPFAM" id="SSF69322">
    <property type="entry name" value="Tricorn protease domain 2"/>
    <property type="match status" value="1"/>
</dbReference>
<evidence type="ECO:0000259" key="14">
    <source>
        <dbReference type="Pfam" id="PF23878"/>
    </source>
</evidence>
<dbReference type="Gene3D" id="3.40.1350.10">
    <property type="match status" value="1"/>
</dbReference>
<feature type="domain" description="tRNA intron endonuclease catalytic" evidence="11">
    <location>
        <begin position="1351"/>
        <end position="1431"/>
    </location>
</feature>
<feature type="domain" description="ELP1 three-helical bundle" evidence="16">
    <location>
        <begin position="1143"/>
        <end position="1323"/>
    </location>
</feature>
<reference evidence="17 18" key="1">
    <citation type="journal article" date="2024" name="Nat. Commun.">
        <title>Phylogenomics reveals the evolutionary origins of lichenization in chlorophyte algae.</title>
        <authorList>
            <person name="Puginier C."/>
            <person name="Libourel C."/>
            <person name="Otte J."/>
            <person name="Skaloud P."/>
            <person name="Haon M."/>
            <person name="Grisel S."/>
            <person name="Petersen M."/>
            <person name="Berrin J.G."/>
            <person name="Delaux P.M."/>
            <person name="Dal Grande F."/>
            <person name="Keller J."/>
        </authorList>
    </citation>
    <scope>NUCLEOTIDE SEQUENCE [LARGE SCALE GENOMIC DNA]</scope>
    <source>
        <strain evidence="17 18">SAG 216-7</strain>
    </source>
</reference>
<evidence type="ECO:0000256" key="7">
    <source>
        <dbReference type="ARBA" id="ARBA00022694"/>
    </source>
</evidence>
<feature type="compositionally biased region" description="Low complexity" evidence="10">
    <location>
        <begin position="1225"/>
        <end position="1246"/>
    </location>
</feature>
<evidence type="ECO:0000259" key="15">
    <source>
        <dbReference type="Pfam" id="PF23925"/>
    </source>
</evidence>
<protein>
    <recommendedName>
        <fullName evidence="8">Elongator complex protein 1</fullName>
        <ecNumber evidence="5">4.6.1.16</ecNumber>
    </recommendedName>
</protein>
<proteinExistence type="inferred from homology"/>
<dbReference type="CDD" id="cd22363">
    <property type="entry name" value="tRNA-intron_lyase_C"/>
    <property type="match status" value="1"/>
</dbReference>
<dbReference type="Proteomes" id="UP001491310">
    <property type="component" value="Unassembled WGS sequence"/>
</dbReference>
<dbReference type="InterPro" id="IPR011856">
    <property type="entry name" value="tRNA_endonuc-like_dom_sf"/>
</dbReference>
<comment type="pathway">
    <text evidence="2">tRNA modification; 5-methoxycarbonylmethyl-2-thiouridine-tRNA biosynthesis.</text>
</comment>
<evidence type="ECO:0000256" key="1">
    <source>
        <dbReference type="ARBA" id="ARBA00004496"/>
    </source>
</evidence>
<feature type="region of interest" description="Disordered" evidence="10">
    <location>
        <begin position="1225"/>
        <end position="1268"/>
    </location>
</feature>
<dbReference type="InterPro" id="IPR056164">
    <property type="entry name" value="Beta-prop_ELP1_1st"/>
</dbReference>
<evidence type="ECO:0000259" key="12">
    <source>
        <dbReference type="Pfam" id="PF04762"/>
    </source>
</evidence>
<accession>A0ABR2YVK1</accession>
<feature type="domain" description="ELP1 first N-terminal beta-propeller" evidence="12">
    <location>
        <begin position="150"/>
        <end position="300"/>
    </location>
</feature>
<dbReference type="InterPro" id="IPR056169">
    <property type="entry name" value="HB_ELP1"/>
</dbReference>
<keyword evidence="6" id="KW-0963">Cytoplasm</keyword>
<evidence type="ECO:0000256" key="4">
    <source>
        <dbReference type="ARBA" id="ARBA00008078"/>
    </source>
</evidence>
<comment type="subcellular location">
    <subcellularLocation>
        <location evidence="1">Cytoplasm</location>
    </subcellularLocation>
</comment>
<comment type="similarity">
    <text evidence="4">Belongs to the tRNA-intron endonuclease family.</text>
</comment>
<dbReference type="Pfam" id="PF01974">
    <property type="entry name" value="tRNA_int_endo"/>
    <property type="match status" value="1"/>
</dbReference>
<sequence length="1441" mass="153522">MDAMSGHSYLAVSDCSILCYRHPGEQAVWGIELGTYCSKNEEDEIVSFEHILELDAIFMAMASGHLFLIHVEDVAEVEEVGAVTGGVASAQWSPDGEVLVLVSGQGQLLLMNKDWDVISETWLFGVVENPIPARPLSSEAIPNSVSIGPEDINLSWRGDGKYFASVSRAQKGQPWVVRVWERESGALHSVGEHAPGLLGKLAWQPNGRNLYAACRQPTGALRVLLFESNGLQHGGFDVPGKGTITRMEWSPDSEFIALVLSSTVSEAGPKEDEDLQQHRVQIWQRVNWHWYLKQELRPYAGSGLYIAWSETALGLDIVSSSGRFGSVSFGVQNCISDRGTAAVIDGAKLLVTPLRLAIVPPPLSAVTLLAPAPVSCVAIRDFTDSEAIAMVLSDGRLAMISCLEEDDWEATVETLAAAHQPAGADIDTSVLSLGCVSLPDGIDLEGSRIMVWTSEATVLLVACAPACSAEQDVLTELRLSWNSRPDDALTGSASIESQKVVDSLDIQTAVSLPWGGALLQSGNGTLHRYHGGSFGNVYDSARGREPDNFPECCPVMRAAPAGAISTQEEELPPALGLSEKGKLYWGPMLLWEECTSFAVRAEGADGPYLLFITRDNVLHTLPFSTLLAPAESCGQPDAAARPARKQDGRTRHYADMHAAMRGHGIASTSGRDASVRAVEAGSRLVAAPRGADFAVLQLPRGNLETVSPRALVLAALVQALLEDDYAAAWRLATVNRVDLNIIVDYAWPRFLAHVSEFVHALVDDQAVCDLLAALRPDSVAAPGGSYASALPRPGPSTEMAQPVEGGKVAAVSQAVSDALVAIDAAAYLRPLVTARTTLGDIHGALQLIKDAKEAQLTRDEAPRVTSTGEAAALAGGDVPAAASGLANGGGVELAGIGALGAWRRRVSRATPTAEDALRHLLLTVDVDRLFRSALEMYELELAFMVVAHSQRDPGEYMALLQTFASLPPGPLRHHALDMHLGRWHLALHSLLQAGDAHFDAALSLARDKSLLRELLGALPAGNERRAQVLEAYGDALAARNLTEDAALAYLAAGRLEQALAQNKVAGQWRMAFVLAGRLGWEAKRVQALATELVEGLSGLGRPGEAATVAATHLNDIETAVHLFSQAHEWRQAAYTAYQEGRDDLMETVIAPAAADAAASLLSRALEDRKRSRKYLDRLKELREKRAVMEAALAAREEGDGDGAAADDMSDVSSVVSGLSAYTQRSAAATSAPTSTGSFAPSTVGGRRPQKRQRQKGSKANRIRQGGPGEDKALAAHILELQPRAQQLAKAAQLCELLIMLGHEADARTLQQALSDLASENEAAAAYIHADFELGAASSSPTNMGVDDRTHAVLKDLESRGYQLTSGSKFGADFLLYTGDPSKCHAVACVRVLQPEAAPDPVLLAAAVRSALGARKLLLLAVVDDSTGAVEYMSITQKTVAE</sequence>
<feature type="domain" description="ELP1 TPR" evidence="14">
    <location>
        <begin position="974"/>
        <end position="1132"/>
    </location>
</feature>
<evidence type="ECO:0000256" key="6">
    <source>
        <dbReference type="ARBA" id="ARBA00022490"/>
    </source>
</evidence>
<evidence type="ECO:0000259" key="16">
    <source>
        <dbReference type="Pfam" id="PF23936"/>
    </source>
</evidence>
<comment type="caution">
    <text evidence="17">The sequence shown here is derived from an EMBL/GenBank/DDBJ whole genome shotgun (WGS) entry which is preliminary data.</text>
</comment>
<dbReference type="Pfam" id="PF23878">
    <property type="entry name" value="TPR_ELP1"/>
    <property type="match status" value="1"/>
</dbReference>
<name>A0ABR2YVK1_9CHLO</name>
<dbReference type="Pfam" id="PF23797">
    <property type="entry name" value="Beta-prop_ELP1_2nd"/>
    <property type="match status" value="1"/>
</dbReference>
<evidence type="ECO:0000259" key="13">
    <source>
        <dbReference type="Pfam" id="PF23797"/>
    </source>
</evidence>
<feature type="domain" description="ELP1 N-terminal second beta-propeller" evidence="13">
    <location>
        <begin position="343"/>
        <end position="685"/>
    </location>
</feature>
<dbReference type="Pfam" id="PF04762">
    <property type="entry name" value="Beta-prop_ELP1_1st"/>
    <property type="match status" value="2"/>
</dbReference>
<dbReference type="EMBL" id="JALJOT010000004">
    <property type="protein sequence ID" value="KAK9915662.1"/>
    <property type="molecule type" value="Genomic_DNA"/>
</dbReference>
<dbReference type="SUPFAM" id="SSF53032">
    <property type="entry name" value="tRNA-intron endonuclease catalytic domain-like"/>
    <property type="match status" value="1"/>
</dbReference>
<dbReference type="InterPro" id="IPR056166">
    <property type="entry name" value="TPR_ELP1"/>
</dbReference>
<dbReference type="InterPro" id="IPR036167">
    <property type="entry name" value="tRNA_intron_Endo_cat-like_sf"/>
</dbReference>
<dbReference type="PANTHER" id="PTHR12747:SF0">
    <property type="entry name" value="ELONGATOR COMPLEX PROTEIN 1"/>
    <property type="match status" value="1"/>
</dbReference>
<evidence type="ECO:0000313" key="18">
    <source>
        <dbReference type="Proteomes" id="UP001491310"/>
    </source>
</evidence>
<evidence type="ECO:0000313" key="17">
    <source>
        <dbReference type="EMBL" id="KAK9915662.1"/>
    </source>
</evidence>
<organism evidence="17 18">
    <name type="scientific">Coccomyxa subellipsoidea</name>
    <dbReference type="NCBI Taxonomy" id="248742"/>
    <lineage>
        <taxon>Eukaryota</taxon>
        <taxon>Viridiplantae</taxon>
        <taxon>Chlorophyta</taxon>
        <taxon>core chlorophytes</taxon>
        <taxon>Trebouxiophyceae</taxon>
        <taxon>Trebouxiophyceae incertae sedis</taxon>
        <taxon>Coccomyxaceae</taxon>
        <taxon>Coccomyxa</taxon>
    </lineage>
</organism>
<dbReference type="PANTHER" id="PTHR12747">
    <property type="entry name" value="ELONGATOR COMPLEX PROTEIN 1"/>
    <property type="match status" value="1"/>
</dbReference>
<evidence type="ECO:0000256" key="2">
    <source>
        <dbReference type="ARBA" id="ARBA00005043"/>
    </source>
</evidence>
<feature type="compositionally biased region" description="Basic residues" evidence="10">
    <location>
        <begin position="1247"/>
        <end position="1261"/>
    </location>
</feature>
<gene>
    <name evidence="17" type="ORF">WJX75_002381</name>
</gene>
<evidence type="ECO:0000256" key="10">
    <source>
        <dbReference type="SAM" id="MobiDB-lite"/>
    </source>
</evidence>
<evidence type="ECO:0000256" key="9">
    <source>
        <dbReference type="ARBA" id="ARBA00034031"/>
    </source>
</evidence>
<evidence type="ECO:0000259" key="11">
    <source>
        <dbReference type="Pfam" id="PF01974"/>
    </source>
</evidence>
<evidence type="ECO:0000256" key="3">
    <source>
        <dbReference type="ARBA" id="ARBA00006086"/>
    </source>
</evidence>
<dbReference type="PIRSF" id="PIRSF017233">
    <property type="entry name" value="IKAP"/>
    <property type="match status" value="1"/>
</dbReference>
<evidence type="ECO:0000256" key="8">
    <source>
        <dbReference type="ARBA" id="ARBA00029535"/>
    </source>
</evidence>